<evidence type="ECO:0000256" key="1">
    <source>
        <dbReference type="ARBA" id="ARBA00022729"/>
    </source>
</evidence>
<dbReference type="InterPro" id="IPR052421">
    <property type="entry name" value="PCW_Enzyme_Inhibitor"/>
</dbReference>
<dbReference type="NCBIfam" id="TIGR01614">
    <property type="entry name" value="PME_inhib"/>
    <property type="match status" value="1"/>
</dbReference>
<feature type="domain" description="Pectinesterase inhibitor" evidence="5">
    <location>
        <begin position="31"/>
        <end position="171"/>
    </location>
</feature>
<accession>A0AAV1SS68</accession>
<dbReference type="AlphaFoldDB" id="A0AAV1SS68"/>
<dbReference type="CDD" id="cd15797">
    <property type="entry name" value="PMEI"/>
    <property type="match status" value="1"/>
</dbReference>
<comment type="similarity">
    <text evidence="3">Belongs to the PMEI family.</text>
</comment>
<feature type="signal peptide" evidence="4">
    <location>
        <begin position="1"/>
        <end position="24"/>
    </location>
</feature>
<dbReference type="SUPFAM" id="SSF101148">
    <property type="entry name" value="Plant invertase/pectin methylesterase inhibitor"/>
    <property type="match status" value="1"/>
</dbReference>
<organism evidence="6 7">
    <name type="scientific">Dovyalis caffra</name>
    <dbReference type="NCBI Taxonomy" id="77055"/>
    <lineage>
        <taxon>Eukaryota</taxon>
        <taxon>Viridiplantae</taxon>
        <taxon>Streptophyta</taxon>
        <taxon>Embryophyta</taxon>
        <taxon>Tracheophyta</taxon>
        <taxon>Spermatophyta</taxon>
        <taxon>Magnoliopsida</taxon>
        <taxon>eudicotyledons</taxon>
        <taxon>Gunneridae</taxon>
        <taxon>Pentapetalae</taxon>
        <taxon>rosids</taxon>
        <taxon>fabids</taxon>
        <taxon>Malpighiales</taxon>
        <taxon>Salicaceae</taxon>
        <taxon>Flacourtieae</taxon>
        <taxon>Dovyalis</taxon>
    </lineage>
</organism>
<evidence type="ECO:0000256" key="2">
    <source>
        <dbReference type="ARBA" id="ARBA00023157"/>
    </source>
</evidence>
<dbReference type="Gene3D" id="1.20.140.40">
    <property type="entry name" value="Invertase/pectin methylesterase inhibitor family protein"/>
    <property type="match status" value="1"/>
</dbReference>
<keyword evidence="2" id="KW-1015">Disulfide bond</keyword>
<dbReference type="SMART" id="SM00856">
    <property type="entry name" value="PMEI"/>
    <property type="match status" value="1"/>
</dbReference>
<evidence type="ECO:0000259" key="5">
    <source>
        <dbReference type="SMART" id="SM00856"/>
    </source>
</evidence>
<evidence type="ECO:0000256" key="3">
    <source>
        <dbReference type="ARBA" id="ARBA00038471"/>
    </source>
</evidence>
<gene>
    <name evidence="6" type="ORF">DCAF_LOCUS25699</name>
</gene>
<feature type="chain" id="PRO_5043393437" description="Pectinesterase inhibitor domain-containing protein" evidence="4">
    <location>
        <begin position="25"/>
        <end position="182"/>
    </location>
</feature>
<dbReference type="EMBL" id="CAWUPB010001195">
    <property type="protein sequence ID" value="CAK7355439.1"/>
    <property type="molecule type" value="Genomic_DNA"/>
</dbReference>
<keyword evidence="1 4" id="KW-0732">Signal</keyword>
<dbReference type="PANTHER" id="PTHR36710">
    <property type="entry name" value="PECTINESTERASE INHIBITOR-LIKE"/>
    <property type="match status" value="1"/>
</dbReference>
<keyword evidence="7" id="KW-1185">Reference proteome</keyword>
<dbReference type="Proteomes" id="UP001314170">
    <property type="component" value="Unassembled WGS sequence"/>
</dbReference>
<dbReference type="GO" id="GO:0046910">
    <property type="term" value="F:pectinesterase inhibitor activity"/>
    <property type="evidence" value="ECO:0007669"/>
    <property type="project" value="InterPro"/>
</dbReference>
<evidence type="ECO:0000313" key="6">
    <source>
        <dbReference type="EMBL" id="CAK7355439.1"/>
    </source>
</evidence>
<dbReference type="FunFam" id="1.20.140.40:FF:000008">
    <property type="entry name" value="Invertase/pectin methylesterase inhibitor family protein"/>
    <property type="match status" value="1"/>
</dbReference>
<name>A0AAV1SS68_9ROSI</name>
<reference evidence="6 7" key="1">
    <citation type="submission" date="2024-01" db="EMBL/GenBank/DDBJ databases">
        <authorList>
            <person name="Waweru B."/>
        </authorList>
    </citation>
    <scope>NUCLEOTIDE SEQUENCE [LARGE SCALE GENOMIC DNA]</scope>
</reference>
<dbReference type="PANTHER" id="PTHR36710:SF4">
    <property type="entry name" value="PLANT INVERTASE_PECTIN METHYLESTERASE INHIBITOR SUPERFAMILY PROTEIN"/>
    <property type="match status" value="1"/>
</dbReference>
<evidence type="ECO:0000256" key="4">
    <source>
        <dbReference type="SAM" id="SignalP"/>
    </source>
</evidence>
<dbReference type="Pfam" id="PF04043">
    <property type="entry name" value="PMEI"/>
    <property type="match status" value="1"/>
</dbReference>
<evidence type="ECO:0000313" key="7">
    <source>
        <dbReference type="Proteomes" id="UP001314170"/>
    </source>
</evidence>
<dbReference type="InterPro" id="IPR006501">
    <property type="entry name" value="Pectinesterase_inhib_dom"/>
</dbReference>
<sequence length="182" mass="20372">MASIIRHALFLVLVTVLFSPILFGTHNVVIAYDDLIKQQCHNAETPSLCIQCLKSDPKAPQADKVGIATIVINCVSNHSKTLASNMTELASKEELDKKLKSAYQRCIKGYALADKHLLKVVSWLKTGDYDKANSGVMSALEYELLCRASFEVSKWEIPSLVVYEMRVYEALSEAAFRIIDRF</sequence>
<protein>
    <recommendedName>
        <fullName evidence="5">Pectinesterase inhibitor domain-containing protein</fullName>
    </recommendedName>
</protein>
<proteinExistence type="inferred from homology"/>
<dbReference type="InterPro" id="IPR035513">
    <property type="entry name" value="Invertase/methylesterase_inhib"/>
</dbReference>
<dbReference type="InterPro" id="IPR034086">
    <property type="entry name" value="PMEI_plant"/>
</dbReference>
<comment type="caution">
    <text evidence="6">The sequence shown here is derived from an EMBL/GenBank/DDBJ whole genome shotgun (WGS) entry which is preliminary data.</text>
</comment>